<protein>
    <submittedName>
        <fullName evidence="1">Uncharacterized protein</fullName>
    </submittedName>
</protein>
<name>A0ACD5VAK5_AVESA</name>
<reference evidence="1" key="1">
    <citation type="submission" date="2021-05" db="EMBL/GenBank/DDBJ databases">
        <authorList>
            <person name="Scholz U."/>
            <person name="Mascher M."/>
            <person name="Fiebig A."/>
        </authorList>
    </citation>
    <scope>NUCLEOTIDE SEQUENCE [LARGE SCALE GENOMIC DNA]</scope>
</reference>
<evidence type="ECO:0000313" key="2">
    <source>
        <dbReference type="Proteomes" id="UP001732700"/>
    </source>
</evidence>
<organism evidence="1 2">
    <name type="scientific">Avena sativa</name>
    <name type="common">Oat</name>
    <dbReference type="NCBI Taxonomy" id="4498"/>
    <lineage>
        <taxon>Eukaryota</taxon>
        <taxon>Viridiplantae</taxon>
        <taxon>Streptophyta</taxon>
        <taxon>Embryophyta</taxon>
        <taxon>Tracheophyta</taxon>
        <taxon>Spermatophyta</taxon>
        <taxon>Magnoliopsida</taxon>
        <taxon>Liliopsida</taxon>
        <taxon>Poales</taxon>
        <taxon>Poaceae</taxon>
        <taxon>BOP clade</taxon>
        <taxon>Pooideae</taxon>
        <taxon>Poodae</taxon>
        <taxon>Poeae</taxon>
        <taxon>Poeae Chloroplast Group 1 (Aveneae type)</taxon>
        <taxon>Aveninae</taxon>
        <taxon>Avena</taxon>
    </lineage>
</organism>
<sequence>MTADLLEKRIEDVGKENVVQVVTDNGANYKVAGKILMERIPTLYWSPCACHCLDLMLEDVGKLKEFKRPIARGKRVTNFIYRHGGILSLMRKATGGLDLVRPAATRFATSYLALKSLVKHKQELRSLFTCQGWIDAQAILYEDKRGAFANVMAIYNMVKRNPLDWWRSYGGRAIELQRFAKRIVSLCASSSGCERNWSTFEFIHTKKRNRLQHRILNDNVFVSYNRKNMDRFQKRREKIGDKSYDPLIIEDFDWGNEWVDPTLPPPQGARGCPDDIDWGLVDEAVGASSSLQGRNFPRASRTVDRERGPSTVNLQYQRQRKRPAPTILDESDQEDNHEQHSSIPIGEDHDSDFLDDDLEVTDDDEDPTNADQESGDDTNATIDEFDDGYV</sequence>
<keyword evidence="2" id="KW-1185">Reference proteome</keyword>
<dbReference type="Proteomes" id="UP001732700">
    <property type="component" value="Chromosome 3A"/>
</dbReference>
<reference evidence="1" key="2">
    <citation type="submission" date="2025-09" db="UniProtKB">
        <authorList>
            <consortium name="EnsemblPlants"/>
        </authorList>
    </citation>
    <scope>IDENTIFICATION</scope>
</reference>
<dbReference type="EnsemblPlants" id="AVESA.00010b.r2.3AG0404100.1">
    <property type="protein sequence ID" value="AVESA.00010b.r2.3AG0404100.1.CDS"/>
    <property type="gene ID" value="AVESA.00010b.r2.3AG0404100"/>
</dbReference>
<accession>A0ACD5VAK5</accession>
<evidence type="ECO:0000313" key="1">
    <source>
        <dbReference type="EnsemblPlants" id="AVESA.00010b.r2.3AG0404100.1.CDS"/>
    </source>
</evidence>
<proteinExistence type="predicted"/>